<keyword evidence="3" id="KW-0378">Hydrolase</keyword>
<dbReference type="AlphaFoldDB" id="A0A7W9Y260"/>
<dbReference type="Proteomes" id="UP000547879">
    <property type="component" value="Unassembled WGS sequence"/>
</dbReference>
<dbReference type="GO" id="GO:0016787">
    <property type="term" value="F:hydrolase activity"/>
    <property type="evidence" value="ECO:0007669"/>
    <property type="project" value="UniProtKB-KW"/>
</dbReference>
<evidence type="ECO:0000313" key="3">
    <source>
        <dbReference type="EMBL" id="MBB6160535.1"/>
    </source>
</evidence>
<evidence type="ECO:0000259" key="2">
    <source>
        <dbReference type="Pfam" id="PF01844"/>
    </source>
</evidence>
<dbReference type="InterPro" id="IPR002711">
    <property type="entry name" value="HNH"/>
</dbReference>
<protein>
    <submittedName>
        <fullName evidence="3">5-methylcytosine-specific restriction protein A</fullName>
        <ecNumber evidence="3">3.1.21.-</ecNumber>
    </submittedName>
</protein>
<dbReference type="GO" id="GO:0004519">
    <property type="term" value="F:endonuclease activity"/>
    <property type="evidence" value="ECO:0007669"/>
    <property type="project" value="InterPro"/>
</dbReference>
<dbReference type="RefSeq" id="WP_183989279.1">
    <property type="nucleotide sequence ID" value="NZ_BMHW01000001.1"/>
</dbReference>
<dbReference type="EC" id="3.1.21.-" evidence="3"/>
<keyword evidence="4" id="KW-1185">Reference proteome</keyword>
<sequence>MSKWPYNTAQWQRLRQAKLMECPVCEVCRARGVIELADVVDHDKAINAGGLAFPPLSDLTSMCASCHNRKTNAKDRRTAKTGKSSGFRRAWAGFSESGDPIDPEGWTDA</sequence>
<organism evidence="3 4">
    <name type="scientific">Rhizobium wenxiniae</name>
    <dbReference type="NCBI Taxonomy" id="1737357"/>
    <lineage>
        <taxon>Bacteria</taxon>
        <taxon>Pseudomonadati</taxon>
        <taxon>Pseudomonadota</taxon>
        <taxon>Alphaproteobacteria</taxon>
        <taxon>Hyphomicrobiales</taxon>
        <taxon>Rhizobiaceae</taxon>
        <taxon>Rhizobium/Agrobacterium group</taxon>
        <taxon>Rhizobium</taxon>
    </lineage>
</organism>
<dbReference type="Pfam" id="PF01844">
    <property type="entry name" value="HNH"/>
    <property type="match status" value="1"/>
</dbReference>
<gene>
    <name evidence="3" type="ORF">HNQ72_000332</name>
</gene>
<reference evidence="3 4" key="1">
    <citation type="submission" date="2020-08" db="EMBL/GenBank/DDBJ databases">
        <title>Genomic Encyclopedia of Type Strains, Phase IV (KMG-IV): sequencing the most valuable type-strain genomes for metagenomic binning, comparative biology and taxonomic classification.</title>
        <authorList>
            <person name="Goeker M."/>
        </authorList>
    </citation>
    <scope>NUCLEOTIDE SEQUENCE [LARGE SCALE GENOMIC DNA]</scope>
    <source>
        <strain evidence="3 4">DSM 100734</strain>
    </source>
</reference>
<evidence type="ECO:0000313" key="4">
    <source>
        <dbReference type="Proteomes" id="UP000547879"/>
    </source>
</evidence>
<dbReference type="GO" id="GO:0003676">
    <property type="term" value="F:nucleic acid binding"/>
    <property type="evidence" value="ECO:0007669"/>
    <property type="project" value="InterPro"/>
</dbReference>
<proteinExistence type="predicted"/>
<comment type="caution">
    <text evidence="3">The sequence shown here is derived from an EMBL/GenBank/DDBJ whole genome shotgun (WGS) entry which is preliminary data.</text>
</comment>
<name>A0A7W9Y260_9HYPH</name>
<feature type="domain" description="HNH" evidence="2">
    <location>
        <begin position="25"/>
        <end position="72"/>
    </location>
</feature>
<feature type="compositionally biased region" description="Acidic residues" evidence="1">
    <location>
        <begin position="99"/>
        <end position="109"/>
    </location>
</feature>
<dbReference type="EMBL" id="JACHEG010000001">
    <property type="protein sequence ID" value="MBB6160535.1"/>
    <property type="molecule type" value="Genomic_DNA"/>
</dbReference>
<feature type="region of interest" description="Disordered" evidence="1">
    <location>
        <begin position="71"/>
        <end position="109"/>
    </location>
</feature>
<dbReference type="GO" id="GO:0008270">
    <property type="term" value="F:zinc ion binding"/>
    <property type="evidence" value="ECO:0007669"/>
    <property type="project" value="InterPro"/>
</dbReference>
<evidence type="ECO:0000256" key="1">
    <source>
        <dbReference type="SAM" id="MobiDB-lite"/>
    </source>
</evidence>
<accession>A0A7W9Y260</accession>